<sequence>MELPYIIVNATIDILKDPKKNNDDEYLGAKLMNIKNAETEEELTNTNFDFTTKDPIDEENVKFSAPKVMIEDKYTETIDKKPTKDNDNDAETSFLLQNMDNSKSSSKDASYKDDDEYLGAKLMKIKNAETEEELTNTNFDFTTKDPINDEYVKFLAPKTMIEDKYTEIIDKKSTKEAEFLVPQYVMSRGV</sequence>
<accession>A0A0N1I9E9</accession>
<dbReference type="InParanoid" id="A0A0N1I9E9"/>
<evidence type="ECO:0000313" key="3">
    <source>
        <dbReference type="Proteomes" id="UP000053240"/>
    </source>
</evidence>
<evidence type="ECO:0000256" key="1">
    <source>
        <dbReference type="SAM" id="MobiDB-lite"/>
    </source>
</evidence>
<evidence type="ECO:0000313" key="2">
    <source>
        <dbReference type="EMBL" id="KPJ17526.1"/>
    </source>
</evidence>
<dbReference type="KEGG" id="pmac:106708132"/>
<keyword evidence="3" id="KW-1185">Reference proteome</keyword>
<dbReference type="Proteomes" id="UP000053240">
    <property type="component" value="Unassembled WGS sequence"/>
</dbReference>
<dbReference type="EMBL" id="KQ460130">
    <property type="protein sequence ID" value="KPJ17526.1"/>
    <property type="molecule type" value="Genomic_DNA"/>
</dbReference>
<reference evidence="2 3" key="1">
    <citation type="journal article" date="2015" name="Nat. Commun.">
        <title>Outbred genome sequencing and CRISPR/Cas9 gene editing in butterflies.</title>
        <authorList>
            <person name="Li X."/>
            <person name="Fan D."/>
            <person name="Zhang W."/>
            <person name="Liu G."/>
            <person name="Zhang L."/>
            <person name="Zhao L."/>
            <person name="Fang X."/>
            <person name="Chen L."/>
            <person name="Dong Y."/>
            <person name="Chen Y."/>
            <person name="Ding Y."/>
            <person name="Zhao R."/>
            <person name="Feng M."/>
            <person name="Zhu Y."/>
            <person name="Feng Y."/>
            <person name="Jiang X."/>
            <person name="Zhu D."/>
            <person name="Xiang H."/>
            <person name="Feng X."/>
            <person name="Li S."/>
            <person name="Wang J."/>
            <person name="Zhang G."/>
            <person name="Kronforst M.R."/>
            <person name="Wang W."/>
        </authorList>
    </citation>
    <scope>NUCLEOTIDE SEQUENCE [LARGE SCALE GENOMIC DNA]</scope>
    <source>
        <strain evidence="2">Ya'a_city_454_Pm</strain>
        <tissue evidence="2">Whole body</tissue>
    </source>
</reference>
<proteinExistence type="predicted"/>
<feature type="compositionally biased region" description="Basic and acidic residues" evidence="1">
    <location>
        <begin position="76"/>
        <end position="87"/>
    </location>
</feature>
<organism evidence="2 3">
    <name type="scientific">Papilio machaon</name>
    <name type="common">Old World swallowtail butterfly</name>
    <dbReference type="NCBI Taxonomy" id="76193"/>
    <lineage>
        <taxon>Eukaryota</taxon>
        <taxon>Metazoa</taxon>
        <taxon>Ecdysozoa</taxon>
        <taxon>Arthropoda</taxon>
        <taxon>Hexapoda</taxon>
        <taxon>Insecta</taxon>
        <taxon>Pterygota</taxon>
        <taxon>Neoptera</taxon>
        <taxon>Endopterygota</taxon>
        <taxon>Lepidoptera</taxon>
        <taxon>Glossata</taxon>
        <taxon>Ditrysia</taxon>
        <taxon>Papilionoidea</taxon>
        <taxon>Papilionidae</taxon>
        <taxon>Papilioninae</taxon>
        <taxon>Papilio</taxon>
    </lineage>
</organism>
<protein>
    <submittedName>
        <fullName evidence="2">Uncharacterized protein</fullName>
    </submittedName>
</protein>
<dbReference type="AlphaFoldDB" id="A0A0N1I9E9"/>
<gene>
    <name evidence="2" type="ORF">RR48_01860</name>
</gene>
<name>A0A0N1I9E9_PAPMA</name>
<feature type="region of interest" description="Disordered" evidence="1">
    <location>
        <begin position="76"/>
        <end position="111"/>
    </location>
</feature>